<dbReference type="PANTHER" id="PTHR33452:SF1">
    <property type="entry name" value="INNER MEMBRANE PROTEIN YPHA-RELATED"/>
    <property type="match status" value="1"/>
</dbReference>
<keyword evidence="9" id="KW-1185">Reference proteome</keyword>
<keyword evidence="3" id="KW-1003">Cell membrane</keyword>
<organism evidence="8 9">
    <name type="scientific">Entomobacter blattae</name>
    <dbReference type="NCBI Taxonomy" id="2762277"/>
    <lineage>
        <taxon>Bacteria</taxon>
        <taxon>Pseudomonadati</taxon>
        <taxon>Pseudomonadota</taxon>
        <taxon>Alphaproteobacteria</taxon>
        <taxon>Acetobacterales</taxon>
        <taxon>Acetobacteraceae</taxon>
        <taxon>Entomobacter</taxon>
    </lineage>
</organism>
<feature type="transmembrane region" description="Helical" evidence="7">
    <location>
        <begin position="108"/>
        <end position="127"/>
    </location>
</feature>
<dbReference type="RefSeq" id="WP_203414140.1">
    <property type="nucleotide sequence ID" value="NZ_CP060244.1"/>
</dbReference>
<name>A0A7H1NPK2_9PROT</name>
<dbReference type="EMBL" id="CP060244">
    <property type="protein sequence ID" value="QNT77712.1"/>
    <property type="molecule type" value="Genomic_DNA"/>
</dbReference>
<proteinExistence type="inferred from homology"/>
<feature type="transmembrane region" description="Helical" evidence="7">
    <location>
        <begin position="46"/>
        <end position="67"/>
    </location>
</feature>
<keyword evidence="6 7" id="KW-0472">Membrane</keyword>
<feature type="transmembrane region" description="Helical" evidence="7">
    <location>
        <begin position="12"/>
        <end position="34"/>
    </location>
</feature>
<keyword evidence="5 7" id="KW-1133">Transmembrane helix</keyword>
<evidence type="ECO:0000256" key="5">
    <source>
        <dbReference type="ARBA" id="ARBA00022989"/>
    </source>
</evidence>
<evidence type="ECO:0000256" key="7">
    <source>
        <dbReference type="SAM" id="Phobius"/>
    </source>
</evidence>
<dbReference type="InterPro" id="IPR032808">
    <property type="entry name" value="DoxX"/>
</dbReference>
<gene>
    <name evidence="8" type="primary">yphA</name>
    <name evidence="8" type="ORF">JGUZn3_04630</name>
</gene>
<comment type="similarity">
    <text evidence="2">Belongs to the DoxX family.</text>
</comment>
<keyword evidence="4 7" id="KW-0812">Transmembrane</keyword>
<evidence type="ECO:0000256" key="4">
    <source>
        <dbReference type="ARBA" id="ARBA00022692"/>
    </source>
</evidence>
<dbReference type="PANTHER" id="PTHR33452">
    <property type="entry name" value="OXIDOREDUCTASE CATD-RELATED"/>
    <property type="match status" value="1"/>
</dbReference>
<dbReference type="InterPro" id="IPR051907">
    <property type="entry name" value="DoxX-like_oxidoreductase"/>
</dbReference>
<comment type="subcellular location">
    <subcellularLocation>
        <location evidence="1">Cell membrane</location>
        <topology evidence="1">Multi-pass membrane protein</topology>
    </subcellularLocation>
</comment>
<evidence type="ECO:0000256" key="1">
    <source>
        <dbReference type="ARBA" id="ARBA00004651"/>
    </source>
</evidence>
<dbReference type="Proteomes" id="UP000516349">
    <property type="component" value="Chromosome"/>
</dbReference>
<protein>
    <submittedName>
        <fullName evidence="8">Inner membrane protein YphA</fullName>
    </submittedName>
</protein>
<dbReference type="AlphaFoldDB" id="A0A7H1NPK2"/>
<evidence type="ECO:0000256" key="6">
    <source>
        <dbReference type="ARBA" id="ARBA00023136"/>
    </source>
</evidence>
<feature type="transmembrane region" description="Helical" evidence="7">
    <location>
        <begin position="74"/>
        <end position="93"/>
    </location>
</feature>
<evidence type="ECO:0000256" key="2">
    <source>
        <dbReference type="ARBA" id="ARBA00006679"/>
    </source>
</evidence>
<evidence type="ECO:0000313" key="8">
    <source>
        <dbReference type="EMBL" id="QNT77712.1"/>
    </source>
</evidence>
<dbReference type="KEGG" id="ebla:JGUZn3_04630"/>
<accession>A0A7H1NPK2</accession>
<evidence type="ECO:0000256" key="3">
    <source>
        <dbReference type="ARBA" id="ARBA00022475"/>
    </source>
</evidence>
<sequence>MGDSDVLKALARLMLGWLYVYFGYIKLAVFGIAGTTGYMESLHLPMPAIAAVAAIVIELGLGTVFVLGLCTRWLALLFTLYSVVTAVTGHQYWTMTEMMPHLDAMEHFWKNVAIAGGFLMFFIYPRCSISLDRLLFKNN</sequence>
<evidence type="ECO:0000313" key="9">
    <source>
        <dbReference type="Proteomes" id="UP000516349"/>
    </source>
</evidence>
<dbReference type="Pfam" id="PF07681">
    <property type="entry name" value="DoxX"/>
    <property type="match status" value="1"/>
</dbReference>
<dbReference type="GO" id="GO:0005886">
    <property type="term" value="C:plasma membrane"/>
    <property type="evidence" value="ECO:0007669"/>
    <property type="project" value="UniProtKB-SubCell"/>
</dbReference>
<reference evidence="8 9" key="1">
    <citation type="submission" date="2020-08" db="EMBL/GenBank/DDBJ databases">
        <title>Complete genome sequence of Entomobacter blattae G55GP.</title>
        <authorList>
            <person name="Poehlein A."/>
            <person name="Guzman J."/>
            <person name="Daniel R."/>
            <person name="Vilcinskas A."/>
        </authorList>
    </citation>
    <scope>NUCLEOTIDE SEQUENCE [LARGE SCALE GENOMIC DNA]</scope>
    <source>
        <strain evidence="8 9">G55GP</strain>
    </source>
</reference>